<dbReference type="GeneTree" id="ENSGT00940000154332"/>
<dbReference type="InterPro" id="IPR013783">
    <property type="entry name" value="Ig-like_fold"/>
</dbReference>
<dbReference type="Proteomes" id="UP000694620">
    <property type="component" value="Chromosome 3"/>
</dbReference>
<dbReference type="InterPro" id="IPR003599">
    <property type="entry name" value="Ig_sub"/>
</dbReference>
<dbReference type="CDD" id="cd05716">
    <property type="entry name" value="IgV_pIgR_like"/>
    <property type="match status" value="1"/>
</dbReference>
<dbReference type="InterPro" id="IPR013106">
    <property type="entry name" value="Ig_V-set"/>
</dbReference>
<dbReference type="GO" id="GO:0005886">
    <property type="term" value="C:plasma membrane"/>
    <property type="evidence" value="ECO:0007669"/>
    <property type="project" value="TreeGrafter"/>
</dbReference>
<dbReference type="InterPro" id="IPR007110">
    <property type="entry name" value="Ig-like_dom"/>
</dbReference>
<dbReference type="Gene3D" id="2.60.40.10">
    <property type="entry name" value="Immunoglobulins"/>
    <property type="match status" value="1"/>
</dbReference>
<dbReference type="PANTHER" id="PTHR11860">
    <property type="entry name" value="POLYMERIC-IMMUNOGLOBULIN RECEPTOR"/>
    <property type="match status" value="1"/>
</dbReference>
<reference evidence="5" key="2">
    <citation type="submission" date="2025-08" db="UniProtKB">
        <authorList>
            <consortium name="Ensembl"/>
        </authorList>
    </citation>
    <scope>IDENTIFICATION</scope>
</reference>
<accession>A0A8C4X5D5</accession>
<evidence type="ECO:0000256" key="2">
    <source>
        <dbReference type="ARBA" id="ARBA00022692"/>
    </source>
</evidence>
<dbReference type="AlphaFoldDB" id="A0A8C4X5D5"/>
<evidence type="ECO:0000259" key="4">
    <source>
        <dbReference type="PROSITE" id="PS50835"/>
    </source>
</evidence>
<dbReference type="SUPFAM" id="SSF48726">
    <property type="entry name" value="Immunoglobulin"/>
    <property type="match status" value="1"/>
</dbReference>
<keyword evidence="3" id="KW-0472">Membrane</keyword>
<reference evidence="5" key="3">
    <citation type="submission" date="2025-09" db="UniProtKB">
        <authorList>
            <consortium name="Ensembl"/>
        </authorList>
    </citation>
    <scope>IDENTIFICATION</scope>
</reference>
<evidence type="ECO:0000256" key="1">
    <source>
        <dbReference type="ARBA" id="ARBA00004370"/>
    </source>
</evidence>
<name>A0A8C4X5D5_ERPCA</name>
<dbReference type="PROSITE" id="PS50835">
    <property type="entry name" value="IG_LIKE"/>
    <property type="match status" value="1"/>
</dbReference>
<dbReference type="GO" id="GO:0004888">
    <property type="term" value="F:transmembrane signaling receptor activity"/>
    <property type="evidence" value="ECO:0007669"/>
    <property type="project" value="TreeGrafter"/>
</dbReference>
<dbReference type="InterPro" id="IPR036179">
    <property type="entry name" value="Ig-like_dom_sf"/>
</dbReference>
<evidence type="ECO:0000256" key="3">
    <source>
        <dbReference type="ARBA" id="ARBA00023136"/>
    </source>
</evidence>
<dbReference type="SMART" id="SM00409">
    <property type="entry name" value="IG"/>
    <property type="match status" value="1"/>
</dbReference>
<keyword evidence="2" id="KW-0812">Transmembrane</keyword>
<evidence type="ECO:0000313" key="6">
    <source>
        <dbReference type="Proteomes" id="UP000694620"/>
    </source>
</evidence>
<reference evidence="5" key="1">
    <citation type="submission" date="2021-06" db="EMBL/GenBank/DDBJ databases">
        <authorList>
            <consortium name="Wellcome Sanger Institute Data Sharing"/>
        </authorList>
    </citation>
    <scope>NUCLEOTIDE SEQUENCE [LARGE SCALE GENOMIC DNA]</scope>
</reference>
<keyword evidence="6" id="KW-1185">Reference proteome</keyword>
<dbReference type="PANTHER" id="PTHR11860:SF111">
    <property type="entry name" value="IMMUNOGLOBULIN SUBTYPE DOMAIN-CONTAINING PROTEIN"/>
    <property type="match status" value="1"/>
</dbReference>
<feature type="domain" description="Ig-like" evidence="4">
    <location>
        <begin position="4"/>
        <end position="103"/>
    </location>
</feature>
<proteinExistence type="predicted"/>
<organism evidence="5 6">
    <name type="scientific">Erpetoichthys calabaricus</name>
    <name type="common">Rope fish</name>
    <name type="synonym">Calamoichthys calabaricus</name>
    <dbReference type="NCBI Taxonomy" id="27687"/>
    <lineage>
        <taxon>Eukaryota</taxon>
        <taxon>Metazoa</taxon>
        <taxon>Chordata</taxon>
        <taxon>Craniata</taxon>
        <taxon>Vertebrata</taxon>
        <taxon>Euteleostomi</taxon>
        <taxon>Actinopterygii</taxon>
        <taxon>Polypteriformes</taxon>
        <taxon>Polypteridae</taxon>
        <taxon>Erpetoichthys</taxon>
    </lineage>
</organism>
<dbReference type="Ensembl" id="ENSECRT00000006105.1">
    <property type="protein sequence ID" value="ENSECRP00000006006.1"/>
    <property type="gene ID" value="ENSECRG00000004007.1"/>
</dbReference>
<sequence length="118" mass="13374">KLTPLTNNELLYSVMGQEGATVTIVCSYNELSKSNVKYWCKRGSETCNTLVRSDDHDRISITDDQTQRAFTVTMTGLREDDKGQYYCAIETGEDSAEYFGVLTKELNLLLNFTFLTFS</sequence>
<dbReference type="InterPro" id="IPR050671">
    <property type="entry name" value="CD300_family_receptors"/>
</dbReference>
<evidence type="ECO:0000313" key="5">
    <source>
        <dbReference type="Ensembl" id="ENSECRP00000006006.1"/>
    </source>
</evidence>
<dbReference type="Pfam" id="PF07686">
    <property type="entry name" value="V-set"/>
    <property type="match status" value="1"/>
</dbReference>
<protein>
    <recommendedName>
        <fullName evidence="4">Ig-like domain-containing protein</fullName>
    </recommendedName>
</protein>
<comment type="subcellular location">
    <subcellularLocation>
        <location evidence="1">Membrane</location>
    </subcellularLocation>
</comment>